<reference evidence="1 2" key="1">
    <citation type="journal article" date="2019" name="Int. J. Syst. Evol. Microbiol.">
        <title>The Global Catalogue of Microorganisms (GCM) 10K type strain sequencing project: providing services to taxonomists for standard genome sequencing and annotation.</title>
        <authorList>
            <consortium name="The Broad Institute Genomics Platform"/>
            <consortium name="The Broad Institute Genome Sequencing Center for Infectious Disease"/>
            <person name="Wu L."/>
            <person name="Ma J."/>
        </authorList>
    </citation>
    <scope>NUCLEOTIDE SEQUENCE [LARGE SCALE GENOMIC DNA]</scope>
    <source>
        <strain evidence="1 2">JCM 15974</strain>
    </source>
</reference>
<proteinExistence type="predicted"/>
<gene>
    <name evidence="1" type="ORF">GCM10009430_29670</name>
</gene>
<organism evidence="1 2">
    <name type="scientific">Aquimarina litoralis</name>
    <dbReference type="NCBI Taxonomy" id="584605"/>
    <lineage>
        <taxon>Bacteria</taxon>
        <taxon>Pseudomonadati</taxon>
        <taxon>Bacteroidota</taxon>
        <taxon>Flavobacteriia</taxon>
        <taxon>Flavobacteriales</taxon>
        <taxon>Flavobacteriaceae</taxon>
        <taxon>Aquimarina</taxon>
    </lineage>
</organism>
<evidence type="ECO:0008006" key="3">
    <source>
        <dbReference type="Google" id="ProtNLM"/>
    </source>
</evidence>
<dbReference type="PANTHER" id="PTHR42754">
    <property type="entry name" value="ENDOGLUCANASE"/>
    <property type="match status" value="1"/>
</dbReference>
<sequence length="454" mass="48986">MTRTLNISLILLISFIVINCSNDDKDSVTDNNINVGILDKVKTYGGSNNDSAQAIKATQDGGYIVLGYTLSNDQDITDKEGEDADFYLLKYDGLNELQWSKTYGGTGDDRGYDLVENQDGSLVVLGYSTSNDGDATNNEGDKDYWILKLSSTGSIIWQKSFGYSGEDFGTSLIKSSEGGYVLVGELDVVGSNGEGDTTKTTNNRHAGGNYWAIKITEDGILEWSKHFGGGFSETPKDVIQTDDGGYIIVGESDSDDLDITNNKGFYDFWVIKISNTGILEWQKSFGGSNIDNGFSITKANDGNYLIVGATKSSDIDVSANKGVTDIWLVKISPSGDLISEKTIGGSNFDTAEKIINTADRGYLIAGSSRSEDGDVSENQGQIDGWIIKLDSNQDIVWQISTGGSQFDYIYDVAELSNGSIIAVGDTFSNDGTIEENKGLSDILTITIKQSTESL</sequence>
<evidence type="ECO:0000313" key="2">
    <source>
        <dbReference type="Proteomes" id="UP001501758"/>
    </source>
</evidence>
<accession>A0ABN1IZW8</accession>
<dbReference type="Proteomes" id="UP001501758">
    <property type="component" value="Unassembled WGS sequence"/>
</dbReference>
<comment type="caution">
    <text evidence="1">The sequence shown here is derived from an EMBL/GenBank/DDBJ whole genome shotgun (WGS) entry which is preliminary data.</text>
</comment>
<dbReference type="SUPFAM" id="SSF50998">
    <property type="entry name" value="Quinoprotein alcohol dehydrogenase-like"/>
    <property type="match status" value="1"/>
</dbReference>
<keyword evidence="2" id="KW-1185">Reference proteome</keyword>
<evidence type="ECO:0000313" key="1">
    <source>
        <dbReference type="EMBL" id="GAA0724828.1"/>
    </source>
</evidence>
<name>A0ABN1IZW8_9FLAO</name>
<protein>
    <recommendedName>
        <fullName evidence="3">Bulb-type lectin domain-containing protein</fullName>
    </recommendedName>
</protein>
<dbReference type="RefSeq" id="WP_343913087.1">
    <property type="nucleotide sequence ID" value="NZ_BAAAGE010000003.1"/>
</dbReference>
<dbReference type="PANTHER" id="PTHR42754:SF1">
    <property type="entry name" value="LIPOPROTEIN"/>
    <property type="match status" value="1"/>
</dbReference>
<dbReference type="EMBL" id="BAAAGE010000003">
    <property type="protein sequence ID" value="GAA0724828.1"/>
    <property type="molecule type" value="Genomic_DNA"/>
</dbReference>
<dbReference type="InterPro" id="IPR011047">
    <property type="entry name" value="Quinoprotein_ADH-like_sf"/>
</dbReference>